<dbReference type="RefSeq" id="XP_043035840.1">
    <property type="nucleotide sequence ID" value="XM_043179492.1"/>
</dbReference>
<evidence type="ECO:0000313" key="2">
    <source>
        <dbReference type="Proteomes" id="UP000812287"/>
    </source>
</evidence>
<keyword evidence="2" id="KW-1185">Reference proteome</keyword>
<gene>
    <name evidence="1" type="ORF">BT62DRAFT_1079443</name>
</gene>
<protein>
    <submittedName>
        <fullName evidence="1">Uncharacterized protein</fullName>
    </submittedName>
</protein>
<dbReference type="Proteomes" id="UP000812287">
    <property type="component" value="Unassembled WGS sequence"/>
</dbReference>
<dbReference type="OrthoDB" id="2826848at2759"/>
<organism evidence="1 2">
    <name type="scientific">Guyanagaster necrorhizus</name>
    <dbReference type="NCBI Taxonomy" id="856835"/>
    <lineage>
        <taxon>Eukaryota</taxon>
        <taxon>Fungi</taxon>
        <taxon>Dikarya</taxon>
        <taxon>Basidiomycota</taxon>
        <taxon>Agaricomycotina</taxon>
        <taxon>Agaricomycetes</taxon>
        <taxon>Agaricomycetidae</taxon>
        <taxon>Agaricales</taxon>
        <taxon>Marasmiineae</taxon>
        <taxon>Physalacriaceae</taxon>
        <taxon>Guyanagaster</taxon>
    </lineage>
</organism>
<reference evidence="1" key="1">
    <citation type="submission" date="2020-11" db="EMBL/GenBank/DDBJ databases">
        <title>Adaptations for nitrogen fixation in a non-lichenized fungal sporocarp promotes dispersal by wood-feeding termites.</title>
        <authorList>
            <consortium name="DOE Joint Genome Institute"/>
            <person name="Koch R.A."/>
            <person name="Yoon G."/>
            <person name="Arayal U."/>
            <person name="Lail K."/>
            <person name="Amirebrahimi M."/>
            <person name="Labutti K."/>
            <person name="Lipzen A."/>
            <person name="Riley R."/>
            <person name="Barry K."/>
            <person name="Henrissat B."/>
            <person name="Grigoriev I.V."/>
            <person name="Herr J.R."/>
            <person name="Aime M.C."/>
        </authorList>
    </citation>
    <scope>NUCLEOTIDE SEQUENCE</scope>
    <source>
        <strain evidence="1">MCA 3950</strain>
    </source>
</reference>
<accession>A0A9P8ANW2</accession>
<dbReference type="AlphaFoldDB" id="A0A9P8ANW2"/>
<proteinExistence type="predicted"/>
<sequence length="402" mass="45894">MARLTLEDFLQLGKEQKYSCQYLYGYILRSLSICHALNIPVNAPCPTTDESVQQLDIKDDNSLTLGYDRHFPLLLEFLKNEQVPINSMGLTGLNWFNVRSRASFRSALSSFPHISILSLTYVACTKYDIKALVSSMPTLIQLMFEDNQVEEYDAEVVHIPRRRSNISVGEIQSELQGPELSRFSVTFNQGEFAILELFTGYDSPASLRALDKLEIHGGKPSVVCDDAMVNRIRAFFSLLEFPLDDFICGHFKIESHCPLNLGNVKSVGITIGLSNNSVETDAAVEWWTTNINTIPTANRLKALTIELEIDMDSLSSGSMPEWNLEVWAAFDQALCRRDINLRRLVFRVRPLWELPSEGYNYEPVMYWLCRHGLPKSQRMYRTVFSLFDGLDKKVTMPWMTDE</sequence>
<name>A0A9P8ANW2_9AGAR</name>
<comment type="caution">
    <text evidence="1">The sequence shown here is derived from an EMBL/GenBank/DDBJ whole genome shotgun (WGS) entry which is preliminary data.</text>
</comment>
<dbReference type="EMBL" id="MU250552">
    <property type="protein sequence ID" value="KAG7442340.1"/>
    <property type="molecule type" value="Genomic_DNA"/>
</dbReference>
<dbReference type="GeneID" id="66101786"/>
<evidence type="ECO:0000313" key="1">
    <source>
        <dbReference type="EMBL" id="KAG7442340.1"/>
    </source>
</evidence>